<feature type="region of interest" description="Disordered" evidence="1">
    <location>
        <begin position="66"/>
        <end position="86"/>
    </location>
</feature>
<organism evidence="2 3">
    <name type="scientific">Neolentinus lepideus HHB14362 ss-1</name>
    <dbReference type="NCBI Taxonomy" id="1314782"/>
    <lineage>
        <taxon>Eukaryota</taxon>
        <taxon>Fungi</taxon>
        <taxon>Dikarya</taxon>
        <taxon>Basidiomycota</taxon>
        <taxon>Agaricomycotina</taxon>
        <taxon>Agaricomycetes</taxon>
        <taxon>Gloeophyllales</taxon>
        <taxon>Gloeophyllaceae</taxon>
        <taxon>Neolentinus</taxon>
    </lineage>
</organism>
<name>A0A165VTR6_9AGAM</name>
<evidence type="ECO:0000313" key="3">
    <source>
        <dbReference type="Proteomes" id="UP000076761"/>
    </source>
</evidence>
<dbReference type="InParanoid" id="A0A165VTR6"/>
<proteinExistence type="predicted"/>
<evidence type="ECO:0000256" key="1">
    <source>
        <dbReference type="SAM" id="MobiDB-lite"/>
    </source>
</evidence>
<gene>
    <name evidence="2" type="ORF">NEOLEDRAFT_314936</name>
</gene>
<dbReference type="AlphaFoldDB" id="A0A165VTR6"/>
<dbReference type="EMBL" id="KV425552">
    <property type="protein sequence ID" value="KZT30173.1"/>
    <property type="molecule type" value="Genomic_DNA"/>
</dbReference>
<keyword evidence="3" id="KW-1185">Reference proteome</keyword>
<protein>
    <submittedName>
        <fullName evidence="2">Uncharacterized protein</fullName>
    </submittedName>
</protein>
<dbReference type="Proteomes" id="UP000076761">
    <property type="component" value="Unassembled WGS sequence"/>
</dbReference>
<evidence type="ECO:0000313" key="2">
    <source>
        <dbReference type="EMBL" id="KZT30173.1"/>
    </source>
</evidence>
<sequence length="86" mass="9857">MLQSQWSTRSSDNLEYRPISGICVSVCRRIVEKTNSRVGSWLDLGSTTSDCHRLIKRWIDCPHTASCEEDSSYKHDWRPGLASRLS</sequence>
<accession>A0A165VTR6</accession>
<reference evidence="2 3" key="1">
    <citation type="journal article" date="2016" name="Mol. Biol. Evol.">
        <title>Comparative Genomics of Early-Diverging Mushroom-Forming Fungi Provides Insights into the Origins of Lignocellulose Decay Capabilities.</title>
        <authorList>
            <person name="Nagy L.G."/>
            <person name="Riley R."/>
            <person name="Tritt A."/>
            <person name="Adam C."/>
            <person name="Daum C."/>
            <person name="Floudas D."/>
            <person name="Sun H."/>
            <person name="Yadav J.S."/>
            <person name="Pangilinan J."/>
            <person name="Larsson K.H."/>
            <person name="Matsuura K."/>
            <person name="Barry K."/>
            <person name="Labutti K."/>
            <person name="Kuo R."/>
            <person name="Ohm R.A."/>
            <person name="Bhattacharya S.S."/>
            <person name="Shirouzu T."/>
            <person name="Yoshinaga Y."/>
            <person name="Martin F.M."/>
            <person name="Grigoriev I.V."/>
            <person name="Hibbett D.S."/>
        </authorList>
    </citation>
    <scope>NUCLEOTIDE SEQUENCE [LARGE SCALE GENOMIC DNA]</scope>
    <source>
        <strain evidence="2 3">HHB14362 ss-1</strain>
    </source>
</reference>